<evidence type="ECO:0000256" key="7">
    <source>
        <dbReference type="SAM" id="MobiDB-lite"/>
    </source>
</evidence>
<dbReference type="RefSeq" id="XP_056470159.1">
    <property type="nucleotide sequence ID" value="XM_056622743.1"/>
</dbReference>
<keyword evidence="5" id="KW-0862">Zinc</keyword>
<organism evidence="9 10">
    <name type="scientific">Penicillium argentinense</name>
    <dbReference type="NCBI Taxonomy" id="1131581"/>
    <lineage>
        <taxon>Eukaryota</taxon>
        <taxon>Fungi</taxon>
        <taxon>Dikarya</taxon>
        <taxon>Ascomycota</taxon>
        <taxon>Pezizomycotina</taxon>
        <taxon>Eurotiomycetes</taxon>
        <taxon>Eurotiomycetidae</taxon>
        <taxon>Eurotiales</taxon>
        <taxon>Aspergillaceae</taxon>
        <taxon>Penicillium</taxon>
    </lineage>
</organism>
<evidence type="ECO:0000256" key="3">
    <source>
        <dbReference type="ARBA" id="ARBA00022737"/>
    </source>
</evidence>
<keyword evidence="2" id="KW-0479">Metal-binding</keyword>
<dbReference type="Pfam" id="PF04082">
    <property type="entry name" value="Fungal_trans"/>
    <property type="match status" value="1"/>
</dbReference>
<evidence type="ECO:0000256" key="4">
    <source>
        <dbReference type="ARBA" id="ARBA00022771"/>
    </source>
</evidence>
<sequence>MGSSISTSTPQTNDSFSGQDFSTPVQFGGGLQTSTSLPLASPVDALDLPADHQGNNFSDFDMLLDSINGTYSGGLSSFFVDQLSLPLHPAPLFPAFEQPPEPRKSRSNLSKLATPKVSAPHLFDEFTSTLPSFEVSPPLTARKEPWKITQQDWDVLFSGVQLFASSLPHGFFLPSRHTITRYITTYLTGFHRHLPMLHIPTFSGVRCPVELILAMATIGAQSAFDHHNAIMLFRASFAIAQERLRIRKDQRHYMVFRTRVGTSAQSPHNGNLPGPWSPAQNQSHAAGEDEIPEHFDPLPLAQTLLILMAMATWGNSEEIFDEAVGIQNILANYMRAEKLLDHQICRGSSWDIWIQEESFRRTVVIIFCFFVFHTIVYDLPPPILNSELNIKLPSREKDWEAESEEKWKEARNKHDPELLFQTQFSLLFLSNPETQAGYCSSLGSYTLILALIQHIYFLRTVAKRRSEGDQEITPADISEVEQALRNWQSAWNQDPESFLGPLSPLGPISFNSTALLRMAYIRLNVDLGPWRALNTHDPYAIAISMHRSPKITTSRKLSRAVLYSAHALSIPIKIGINIVTHNQAFSWSLQHSLCALECAFIISKWLIEIEPHISEGAIDEEDARLYAYIVDMVTEAEAGGESRISGSDLCPRVIRIWARILSGKAVWNVVRMIGQILEAYAQILEQGA</sequence>
<keyword evidence="4" id="KW-0863">Zinc-finger</keyword>
<evidence type="ECO:0000313" key="10">
    <source>
        <dbReference type="Proteomes" id="UP001149074"/>
    </source>
</evidence>
<dbReference type="EMBL" id="JAPQKI010000010">
    <property type="protein sequence ID" value="KAJ5085481.1"/>
    <property type="molecule type" value="Genomic_DNA"/>
</dbReference>
<reference evidence="9" key="2">
    <citation type="journal article" date="2023" name="IMA Fungus">
        <title>Comparative genomic study of the Penicillium genus elucidates a diverse pangenome and 15 lateral gene transfer events.</title>
        <authorList>
            <person name="Petersen C."/>
            <person name="Sorensen T."/>
            <person name="Nielsen M.R."/>
            <person name="Sondergaard T.E."/>
            <person name="Sorensen J.L."/>
            <person name="Fitzpatrick D.A."/>
            <person name="Frisvad J.C."/>
            <person name="Nielsen K.L."/>
        </authorList>
    </citation>
    <scope>NUCLEOTIDE SEQUENCE</scope>
    <source>
        <strain evidence="9">IBT 30761</strain>
    </source>
</reference>
<dbReference type="GO" id="GO:0008270">
    <property type="term" value="F:zinc ion binding"/>
    <property type="evidence" value="ECO:0007669"/>
    <property type="project" value="UniProtKB-KW"/>
</dbReference>
<keyword evidence="6" id="KW-0539">Nucleus</keyword>
<evidence type="ECO:0000259" key="8">
    <source>
        <dbReference type="Pfam" id="PF04082"/>
    </source>
</evidence>
<dbReference type="GeneID" id="81361722"/>
<feature type="region of interest" description="Disordered" evidence="7">
    <location>
        <begin position="1"/>
        <end position="28"/>
    </location>
</feature>
<dbReference type="InterPro" id="IPR007219">
    <property type="entry name" value="XnlR_reg_dom"/>
</dbReference>
<evidence type="ECO:0000256" key="6">
    <source>
        <dbReference type="ARBA" id="ARBA00023242"/>
    </source>
</evidence>
<proteinExistence type="predicted"/>
<dbReference type="GO" id="GO:0000785">
    <property type="term" value="C:chromatin"/>
    <property type="evidence" value="ECO:0007669"/>
    <property type="project" value="TreeGrafter"/>
</dbReference>
<reference evidence="9" key="1">
    <citation type="submission" date="2022-11" db="EMBL/GenBank/DDBJ databases">
        <authorList>
            <person name="Petersen C."/>
        </authorList>
    </citation>
    <scope>NUCLEOTIDE SEQUENCE</scope>
    <source>
        <strain evidence="9">IBT 30761</strain>
    </source>
</reference>
<gene>
    <name evidence="9" type="ORF">N7532_010252</name>
</gene>
<dbReference type="Proteomes" id="UP001149074">
    <property type="component" value="Unassembled WGS sequence"/>
</dbReference>
<dbReference type="GO" id="GO:0000978">
    <property type="term" value="F:RNA polymerase II cis-regulatory region sequence-specific DNA binding"/>
    <property type="evidence" value="ECO:0007669"/>
    <property type="project" value="InterPro"/>
</dbReference>
<dbReference type="CDD" id="cd12148">
    <property type="entry name" value="fungal_TF_MHR"/>
    <property type="match status" value="1"/>
</dbReference>
<feature type="region of interest" description="Disordered" evidence="7">
    <location>
        <begin position="263"/>
        <end position="287"/>
    </location>
</feature>
<name>A0A9W9EPJ0_9EURO</name>
<evidence type="ECO:0000313" key="9">
    <source>
        <dbReference type="EMBL" id="KAJ5085481.1"/>
    </source>
</evidence>
<comment type="subcellular location">
    <subcellularLocation>
        <location evidence="1">Nucleus</location>
    </subcellularLocation>
</comment>
<feature type="compositionally biased region" description="Polar residues" evidence="7">
    <location>
        <begin position="1"/>
        <end position="25"/>
    </location>
</feature>
<dbReference type="OrthoDB" id="654211at2759"/>
<accession>A0A9W9EPJ0</accession>
<evidence type="ECO:0000256" key="5">
    <source>
        <dbReference type="ARBA" id="ARBA00022833"/>
    </source>
</evidence>
<dbReference type="PANTHER" id="PTHR40626">
    <property type="entry name" value="MIP31509P"/>
    <property type="match status" value="1"/>
</dbReference>
<dbReference type="AlphaFoldDB" id="A0A9W9EPJ0"/>
<protein>
    <recommendedName>
        <fullName evidence="8">Xylanolytic transcriptional activator regulatory domain-containing protein</fullName>
    </recommendedName>
</protein>
<keyword evidence="10" id="KW-1185">Reference proteome</keyword>
<dbReference type="GO" id="GO:0000981">
    <property type="term" value="F:DNA-binding transcription factor activity, RNA polymerase II-specific"/>
    <property type="evidence" value="ECO:0007669"/>
    <property type="project" value="InterPro"/>
</dbReference>
<comment type="caution">
    <text evidence="9">The sequence shown here is derived from an EMBL/GenBank/DDBJ whole genome shotgun (WGS) entry which is preliminary data.</text>
</comment>
<dbReference type="PANTHER" id="PTHR40626:SF10">
    <property type="entry name" value="C2H2-TYPE DOMAIN-CONTAINING PROTEIN"/>
    <property type="match status" value="1"/>
</dbReference>
<dbReference type="InterPro" id="IPR051059">
    <property type="entry name" value="VerF-like"/>
</dbReference>
<keyword evidence="3" id="KW-0677">Repeat</keyword>
<evidence type="ECO:0000256" key="1">
    <source>
        <dbReference type="ARBA" id="ARBA00004123"/>
    </source>
</evidence>
<evidence type="ECO:0000256" key="2">
    <source>
        <dbReference type="ARBA" id="ARBA00022723"/>
    </source>
</evidence>
<feature type="domain" description="Xylanolytic transcriptional activator regulatory" evidence="8">
    <location>
        <begin position="184"/>
        <end position="487"/>
    </location>
</feature>
<dbReference type="GO" id="GO:0006351">
    <property type="term" value="P:DNA-templated transcription"/>
    <property type="evidence" value="ECO:0007669"/>
    <property type="project" value="InterPro"/>
</dbReference>
<dbReference type="GO" id="GO:0005634">
    <property type="term" value="C:nucleus"/>
    <property type="evidence" value="ECO:0007669"/>
    <property type="project" value="UniProtKB-SubCell"/>
</dbReference>